<name>A0A9P6ULE9_9FUNG</name>
<feature type="non-terminal residue" evidence="2">
    <location>
        <position position="571"/>
    </location>
</feature>
<dbReference type="EMBL" id="JAAAIN010000867">
    <property type="protein sequence ID" value="KAG0310219.1"/>
    <property type="molecule type" value="Genomic_DNA"/>
</dbReference>
<dbReference type="Gene3D" id="3.80.10.10">
    <property type="entry name" value="Ribonuclease Inhibitor"/>
    <property type="match status" value="2"/>
</dbReference>
<dbReference type="AlphaFoldDB" id="A0A9P6ULE9"/>
<comment type="caution">
    <text evidence="2">The sequence shown here is derived from an EMBL/GenBank/DDBJ whole genome shotgun (WGS) entry which is preliminary data.</text>
</comment>
<accession>A0A9P6ULE9</accession>
<organism evidence="2 3">
    <name type="scientific">Linnemannia gamsii</name>
    <dbReference type="NCBI Taxonomy" id="64522"/>
    <lineage>
        <taxon>Eukaryota</taxon>
        <taxon>Fungi</taxon>
        <taxon>Fungi incertae sedis</taxon>
        <taxon>Mucoromycota</taxon>
        <taxon>Mortierellomycotina</taxon>
        <taxon>Mortierellomycetes</taxon>
        <taxon>Mortierellales</taxon>
        <taxon>Mortierellaceae</taxon>
        <taxon>Linnemannia</taxon>
    </lineage>
</organism>
<proteinExistence type="predicted"/>
<dbReference type="OrthoDB" id="2429444at2759"/>
<protein>
    <submittedName>
        <fullName evidence="2">Uncharacterized protein</fullName>
    </submittedName>
</protein>
<sequence>MTLLTKLEFYFGEQGEFEECPYYLPSYRDPKAIITKICWIIDSNPHLLDLQLNGFIIKDLRDARLLIRSVSGLQRLQNLHVFFYQWEEWAGPWMSQVAIDLFFACPATLRACKVRSSELDESDLDVFTDEYIQLSPGNLQSWERSDEECGLTTTTPRRQEPLLQLKSLSIGALDEGTTEEDIRSVFRHCPNITTLDMPPVPSKISDAQRLGQDIAQYCPKLSDLSFRSFGSGSDVAGELLVWILEALPPQQVTGFHCNHLPPFNALGLGSGSDAGSIFQRHSSTLRTITASGCQNIDSKAIQTILVGCEALEELFIAWELGSDQRRLCLHLEDAIEIPWACTRIQRLNLTIAIPDKPLRHLADGVVPYYNRPSPITLSAEETAQFRLLESFYRQIGTLTELQILNLQALFFDPRENGRKISTEFYDDIFPGLLSLGSRETGRPGYLHLLGGLTKLRSLEGSFSATTEEAKATFGVREVVWMEQHWPALEYGVLCQLRVRLPEPVIDTTPPADTVATVGEEGPASDPHPDLLGSHSSNRPPSQKPAYKGSARDYIADKVNLWTEAAAEREIR</sequence>
<evidence type="ECO:0000313" key="2">
    <source>
        <dbReference type="EMBL" id="KAG0310219.1"/>
    </source>
</evidence>
<dbReference type="SUPFAM" id="SSF52047">
    <property type="entry name" value="RNI-like"/>
    <property type="match status" value="1"/>
</dbReference>
<reference evidence="2" key="1">
    <citation type="journal article" date="2020" name="Fungal Divers.">
        <title>Resolving the Mortierellaceae phylogeny through synthesis of multi-gene phylogenetics and phylogenomics.</title>
        <authorList>
            <person name="Vandepol N."/>
            <person name="Liber J."/>
            <person name="Desiro A."/>
            <person name="Na H."/>
            <person name="Kennedy M."/>
            <person name="Barry K."/>
            <person name="Grigoriev I.V."/>
            <person name="Miller A.N."/>
            <person name="O'Donnell K."/>
            <person name="Stajich J.E."/>
            <person name="Bonito G."/>
        </authorList>
    </citation>
    <scope>NUCLEOTIDE SEQUENCE</scope>
    <source>
        <strain evidence="2">NVP60</strain>
    </source>
</reference>
<dbReference type="InterPro" id="IPR032675">
    <property type="entry name" value="LRR_dom_sf"/>
</dbReference>
<keyword evidence="3" id="KW-1185">Reference proteome</keyword>
<evidence type="ECO:0000313" key="3">
    <source>
        <dbReference type="Proteomes" id="UP000823405"/>
    </source>
</evidence>
<gene>
    <name evidence="2" type="ORF">BGZ97_012709</name>
</gene>
<evidence type="ECO:0000256" key="1">
    <source>
        <dbReference type="SAM" id="MobiDB-lite"/>
    </source>
</evidence>
<dbReference type="Proteomes" id="UP000823405">
    <property type="component" value="Unassembled WGS sequence"/>
</dbReference>
<feature type="region of interest" description="Disordered" evidence="1">
    <location>
        <begin position="507"/>
        <end position="550"/>
    </location>
</feature>